<proteinExistence type="predicted"/>
<name>A0AAF0CP43_9BACT</name>
<dbReference type="InterPro" id="IPR036390">
    <property type="entry name" value="WH_DNA-bd_sf"/>
</dbReference>
<sequence>MKSDKTELLQGTLDMLILKALQLDAMHGFGLSQRLRQMSAEVFQVEMGSLYPALCRLEKKGWIKGKWGVSEANRRARYYSLTAAGRRQFETEKSHWALLSNTVNTMLDAT</sequence>
<dbReference type="KEGG" id="slom:PXH66_13505"/>
<dbReference type="SUPFAM" id="SSF46785">
    <property type="entry name" value="Winged helix' DNA-binding domain"/>
    <property type="match status" value="1"/>
</dbReference>
<dbReference type="Pfam" id="PF03551">
    <property type="entry name" value="PadR"/>
    <property type="match status" value="1"/>
</dbReference>
<gene>
    <name evidence="2" type="ORF">PXH66_13505</name>
</gene>
<dbReference type="InterPro" id="IPR005149">
    <property type="entry name" value="Tscrpt_reg_PadR_N"/>
</dbReference>
<dbReference type="InterPro" id="IPR036388">
    <property type="entry name" value="WH-like_DNA-bd_sf"/>
</dbReference>
<dbReference type="PANTHER" id="PTHR33169:SF14">
    <property type="entry name" value="TRANSCRIPTIONAL REGULATOR RV3488"/>
    <property type="match status" value="1"/>
</dbReference>
<dbReference type="InterPro" id="IPR052509">
    <property type="entry name" value="Metal_resp_DNA-bind_regulator"/>
</dbReference>
<accession>A0AAF0CP43</accession>
<dbReference type="NCBIfam" id="TIGR03433">
    <property type="entry name" value="padR_acidobact"/>
    <property type="match status" value="1"/>
</dbReference>
<dbReference type="RefSeq" id="WP_330927557.1">
    <property type="nucleotide sequence ID" value="NZ_CP119075.1"/>
</dbReference>
<dbReference type="Gene3D" id="1.10.10.10">
    <property type="entry name" value="Winged helix-like DNA-binding domain superfamily/Winged helix DNA-binding domain"/>
    <property type="match status" value="1"/>
</dbReference>
<dbReference type="Proteomes" id="UP001218638">
    <property type="component" value="Chromosome"/>
</dbReference>
<evidence type="ECO:0000313" key="3">
    <source>
        <dbReference type="Proteomes" id="UP001218638"/>
    </source>
</evidence>
<evidence type="ECO:0000259" key="1">
    <source>
        <dbReference type="Pfam" id="PF03551"/>
    </source>
</evidence>
<feature type="domain" description="Transcription regulator PadR N-terminal" evidence="1">
    <location>
        <begin position="17"/>
        <end position="90"/>
    </location>
</feature>
<dbReference type="AlphaFoldDB" id="A0AAF0CP43"/>
<dbReference type="InterPro" id="IPR017799">
    <property type="entry name" value="Tscrpt_reg_PadR_acidobac-type"/>
</dbReference>
<reference evidence="2" key="1">
    <citation type="submission" date="2023-03" db="EMBL/GenBank/DDBJ databases">
        <title>Lomoglobus Profundus gen. nov., sp. nov., a novel member of the phylum Verrucomicrobia, isolated from deep-marine sediment of South China Sea.</title>
        <authorList>
            <person name="Ahmad T."/>
            <person name="Ishaq S.E."/>
            <person name="Wang F."/>
        </authorList>
    </citation>
    <scope>NUCLEOTIDE SEQUENCE</scope>
    <source>
        <strain evidence="2">LMO-M01</strain>
    </source>
</reference>
<dbReference type="EMBL" id="CP119075">
    <property type="protein sequence ID" value="WED63349.1"/>
    <property type="molecule type" value="Genomic_DNA"/>
</dbReference>
<organism evidence="2 3">
    <name type="scientific">Synoicihabitans lomoniglobus</name>
    <dbReference type="NCBI Taxonomy" id="2909285"/>
    <lineage>
        <taxon>Bacteria</taxon>
        <taxon>Pseudomonadati</taxon>
        <taxon>Verrucomicrobiota</taxon>
        <taxon>Opitutia</taxon>
        <taxon>Opitutales</taxon>
        <taxon>Opitutaceae</taxon>
        <taxon>Synoicihabitans</taxon>
    </lineage>
</organism>
<dbReference type="PANTHER" id="PTHR33169">
    <property type="entry name" value="PADR-FAMILY TRANSCRIPTIONAL REGULATOR"/>
    <property type="match status" value="1"/>
</dbReference>
<evidence type="ECO:0000313" key="2">
    <source>
        <dbReference type="EMBL" id="WED63349.1"/>
    </source>
</evidence>
<keyword evidence="3" id="KW-1185">Reference proteome</keyword>
<protein>
    <submittedName>
        <fullName evidence="2">PadR family transcriptional regulator</fullName>
    </submittedName>
</protein>